<dbReference type="EMBL" id="PUGF01000002">
    <property type="protein sequence ID" value="PRC94773.1"/>
    <property type="molecule type" value="Genomic_DNA"/>
</dbReference>
<evidence type="ECO:0000259" key="1">
    <source>
        <dbReference type="SMART" id="SM00563"/>
    </source>
</evidence>
<gene>
    <name evidence="2" type="ORF">S2091_0776</name>
</gene>
<dbReference type="RefSeq" id="WP_105530469.1">
    <property type="nucleotide sequence ID" value="NZ_PUGF01000002.1"/>
</dbReference>
<dbReference type="AlphaFoldDB" id="A0A2S9H4C3"/>
<proteinExistence type="predicted"/>
<sequence length="202" mass="23045">MQTPIFTSQHAPNIFSKISLAALNALGWTLRYDGLPATRGVMIFYPHTSNWDFFYGMLTKWAIAFPLRFLVKEKLFKGVSGFFIGSFVRYWGGEPIERGVSSGAIPHLAQRMQQADWFWLAITPEGTRSYTPYWRSGFYHIALTAKVPLVCAFIDYRRKEIGICQAIELTGDEAVDLAQIQIAYQEMQGKHPQQQGAIEFKH</sequence>
<keyword evidence="3" id="KW-1185">Reference proteome</keyword>
<comment type="caution">
    <text evidence="2">The sequence shown here is derived from an EMBL/GenBank/DDBJ whole genome shotgun (WGS) entry which is preliminary data.</text>
</comment>
<evidence type="ECO:0000313" key="3">
    <source>
        <dbReference type="Proteomes" id="UP000237839"/>
    </source>
</evidence>
<dbReference type="Proteomes" id="UP000237839">
    <property type="component" value="Unassembled WGS sequence"/>
</dbReference>
<reference evidence="2 3" key="1">
    <citation type="submission" date="2018-02" db="EMBL/GenBank/DDBJ databases">
        <title>Solimicrobium silvestre gen. nov., sp. nov., isolated from alpine forest soil.</title>
        <authorList>
            <person name="Margesin R."/>
            <person name="Albuquerque L."/>
            <person name="Zhang D.-C."/>
            <person name="Froufe H.J.C."/>
            <person name="Severino R."/>
            <person name="Roxo I."/>
            <person name="Egas C."/>
            <person name="Da Costa M.S."/>
        </authorList>
    </citation>
    <scope>NUCLEOTIDE SEQUENCE [LARGE SCALE GENOMIC DNA]</scope>
    <source>
        <strain evidence="2 3">S20-91</strain>
    </source>
</reference>
<dbReference type="Pfam" id="PF01553">
    <property type="entry name" value="Acyltransferase"/>
    <property type="match status" value="1"/>
</dbReference>
<dbReference type="GO" id="GO:0016746">
    <property type="term" value="F:acyltransferase activity"/>
    <property type="evidence" value="ECO:0007669"/>
    <property type="project" value="InterPro"/>
</dbReference>
<protein>
    <recommendedName>
        <fullName evidence="1">Phospholipid/glycerol acyltransferase domain-containing protein</fullName>
    </recommendedName>
</protein>
<dbReference type="SMART" id="SM00563">
    <property type="entry name" value="PlsC"/>
    <property type="match status" value="1"/>
</dbReference>
<dbReference type="OrthoDB" id="9796839at2"/>
<accession>A0A2S9H4C3</accession>
<feature type="domain" description="Phospholipid/glycerol acyltransferase" evidence="1">
    <location>
        <begin position="41"/>
        <end position="157"/>
    </location>
</feature>
<name>A0A2S9H4C3_9BURK</name>
<evidence type="ECO:0000313" key="2">
    <source>
        <dbReference type="EMBL" id="PRC94773.1"/>
    </source>
</evidence>
<dbReference type="InterPro" id="IPR002123">
    <property type="entry name" value="Plipid/glycerol_acylTrfase"/>
</dbReference>
<dbReference type="SUPFAM" id="SSF69593">
    <property type="entry name" value="Glycerol-3-phosphate (1)-acyltransferase"/>
    <property type="match status" value="1"/>
</dbReference>
<organism evidence="2 3">
    <name type="scientific">Solimicrobium silvestre</name>
    <dbReference type="NCBI Taxonomy" id="2099400"/>
    <lineage>
        <taxon>Bacteria</taxon>
        <taxon>Pseudomonadati</taxon>
        <taxon>Pseudomonadota</taxon>
        <taxon>Betaproteobacteria</taxon>
        <taxon>Burkholderiales</taxon>
        <taxon>Oxalobacteraceae</taxon>
        <taxon>Solimicrobium</taxon>
    </lineage>
</organism>